<dbReference type="EMBL" id="KZ451932">
    <property type="protein sequence ID" value="PKA61226.1"/>
    <property type="molecule type" value="Genomic_DNA"/>
</dbReference>
<dbReference type="Proteomes" id="UP000236161">
    <property type="component" value="Unassembled WGS sequence"/>
</dbReference>
<feature type="compositionally biased region" description="Basic residues" evidence="1">
    <location>
        <begin position="37"/>
        <end position="48"/>
    </location>
</feature>
<dbReference type="PANTHER" id="PTHR34546:SF3">
    <property type="entry name" value="OS06G0153600 PROTEIN"/>
    <property type="match status" value="1"/>
</dbReference>
<feature type="compositionally biased region" description="Polar residues" evidence="1">
    <location>
        <begin position="22"/>
        <end position="33"/>
    </location>
</feature>
<reference evidence="2 3" key="1">
    <citation type="journal article" date="2017" name="Nature">
        <title>The Apostasia genome and the evolution of orchids.</title>
        <authorList>
            <person name="Zhang G.Q."/>
            <person name="Liu K.W."/>
            <person name="Li Z."/>
            <person name="Lohaus R."/>
            <person name="Hsiao Y.Y."/>
            <person name="Niu S.C."/>
            <person name="Wang J.Y."/>
            <person name="Lin Y.C."/>
            <person name="Xu Q."/>
            <person name="Chen L.J."/>
            <person name="Yoshida K."/>
            <person name="Fujiwara S."/>
            <person name="Wang Z.W."/>
            <person name="Zhang Y.Q."/>
            <person name="Mitsuda N."/>
            <person name="Wang M."/>
            <person name="Liu G.H."/>
            <person name="Pecoraro L."/>
            <person name="Huang H.X."/>
            <person name="Xiao X.J."/>
            <person name="Lin M."/>
            <person name="Wu X.Y."/>
            <person name="Wu W.L."/>
            <person name="Chen Y.Y."/>
            <person name="Chang S.B."/>
            <person name="Sakamoto S."/>
            <person name="Ohme-Takagi M."/>
            <person name="Yagi M."/>
            <person name="Zeng S.J."/>
            <person name="Shen C.Y."/>
            <person name="Yeh C.M."/>
            <person name="Luo Y.B."/>
            <person name="Tsai W.C."/>
            <person name="Van de Peer Y."/>
            <person name="Liu Z.J."/>
        </authorList>
    </citation>
    <scope>NUCLEOTIDE SEQUENCE [LARGE SCALE GENOMIC DNA]</scope>
    <source>
        <strain evidence="3">cv. Shenzhen</strain>
        <tissue evidence="2">Stem</tissue>
    </source>
</reference>
<dbReference type="AlphaFoldDB" id="A0A2I0B0B4"/>
<accession>A0A2I0B0B4</accession>
<feature type="compositionally biased region" description="Low complexity" evidence="1">
    <location>
        <begin position="1"/>
        <end position="12"/>
    </location>
</feature>
<gene>
    <name evidence="2" type="ORF">AXF42_Ash006123</name>
</gene>
<keyword evidence="3" id="KW-1185">Reference proteome</keyword>
<proteinExistence type="predicted"/>
<dbReference type="OrthoDB" id="1929495at2759"/>
<sequence>MELSSLSSSRLRNPNTGVDWCTNPSLRTANSPSFKRENRRKRKKRKRQEKLQQLLDNWIPLAEQCRCAGRSAPAAAAFIEWPLDPASDRNLEPAGAWSAPNPRPPLLSHPLPPASAGEVAQQNALRLCREFFSLDDFSDEEERGDDDRSGGKIFEFFKGLFEKERELGNFYRNDSSNGDFLCLVCGGVGEKLGKRYAGLLGLVQHANFVSKTKKLMAHRSYGRVVCELLGWETYRSGCDHDVDESLPEVRFMNESDVQTLACLIF</sequence>
<evidence type="ECO:0000313" key="2">
    <source>
        <dbReference type="EMBL" id="PKA61226.1"/>
    </source>
</evidence>
<name>A0A2I0B0B4_9ASPA</name>
<feature type="region of interest" description="Disordered" evidence="1">
    <location>
        <begin position="1"/>
        <end position="48"/>
    </location>
</feature>
<dbReference type="STRING" id="1088818.A0A2I0B0B4"/>
<organism evidence="2 3">
    <name type="scientific">Apostasia shenzhenica</name>
    <dbReference type="NCBI Taxonomy" id="1088818"/>
    <lineage>
        <taxon>Eukaryota</taxon>
        <taxon>Viridiplantae</taxon>
        <taxon>Streptophyta</taxon>
        <taxon>Embryophyta</taxon>
        <taxon>Tracheophyta</taxon>
        <taxon>Spermatophyta</taxon>
        <taxon>Magnoliopsida</taxon>
        <taxon>Liliopsida</taxon>
        <taxon>Asparagales</taxon>
        <taxon>Orchidaceae</taxon>
        <taxon>Apostasioideae</taxon>
        <taxon>Apostasia</taxon>
    </lineage>
</organism>
<evidence type="ECO:0000313" key="3">
    <source>
        <dbReference type="Proteomes" id="UP000236161"/>
    </source>
</evidence>
<evidence type="ECO:0000256" key="1">
    <source>
        <dbReference type="SAM" id="MobiDB-lite"/>
    </source>
</evidence>
<dbReference type="PANTHER" id="PTHR34546">
    <property type="entry name" value="OS06G0153600 PROTEIN"/>
    <property type="match status" value="1"/>
</dbReference>
<protein>
    <submittedName>
        <fullName evidence="2">Uncharacterized protein</fullName>
    </submittedName>
</protein>